<dbReference type="NCBIfam" id="TIGR00578">
    <property type="entry name" value="ku70"/>
    <property type="match status" value="1"/>
</dbReference>
<evidence type="ECO:0000259" key="14">
    <source>
        <dbReference type="SMART" id="SM00559"/>
    </source>
</evidence>
<dbReference type="SMART" id="SM00559">
    <property type="entry name" value="Ku78"/>
    <property type="match status" value="1"/>
</dbReference>
<evidence type="ECO:0000256" key="1">
    <source>
        <dbReference type="ARBA" id="ARBA00004123"/>
    </source>
</evidence>
<comment type="subcellular location">
    <subcellularLocation>
        <location evidence="1">Nucleus</location>
    </subcellularLocation>
</comment>
<dbReference type="GO" id="GO:0006303">
    <property type="term" value="P:double-strand break repair via nonhomologous end joining"/>
    <property type="evidence" value="ECO:0007669"/>
    <property type="project" value="InterPro"/>
</dbReference>
<evidence type="ECO:0000256" key="8">
    <source>
        <dbReference type="ARBA" id="ARBA00022840"/>
    </source>
</evidence>
<dbReference type="AlphaFoldDB" id="A0A085N7M6"/>
<evidence type="ECO:0000256" key="12">
    <source>
        <dbReference type="ARBA" id="ARBA00023242"/>
    </source>
</evidence>
<dbReference type="SUPFAM" id="SSF100939">
    <property type="entry name" value="SPOC domain-like"/>
    <property type="match status" value="1"/>
</dbReference>
<dbReference type="FunFam" id="2.40.290.10:FF:000001">
    <property type="entry name" value="X-ray repair cross complementing 6"/>
    <property type="match status" value="1"/>
</dbReference>
<keyword evidence="17" id="KW-1185">Reference proteome</keyword>
<dbReference type="EMBL" id="KL363201">
    <property type="protein sequence ID" value="KFD55224.1"/>
    <property type="molecule type" value="Genomic_DNA"/>
</dbReference>
<dbReference type="InterPro" id="IPR005160">
    <property type="entry name" value="Ku_C"/>
</dbReference>
<dbReference type="Gene3D" id="2.40.290.10">
    <property type="match status" value="1"/>
</dbReference>
<proteinExistence type="inferred from homology"/>
<dbReference type="GO" id="GO:0000723">
    <property type="term" value="P:telomere maintenance"/>
    <property type="evidence" value="ECO:0007669"/>
    <property type="project" value="InterPro"/>
</dbReference>
<dbReference type="GO" id="GO:0043564">
    <property type="term" value="C:Ku70:Ku80 complex"/>
    <property type="evidence" value="ECO:0007669"/>
    <property type="project" value="InterPro"/>
</dbReference>
<evidence type="ECO:0000256" key="9">
    <source>
        <dbReference type="ARBA" id="ARBA00023125"/>
    </source>
</evidence>
<dbReference type="SUPFAM" id="SSF53300">
    <property type="entry name" value="vWA-like"/>
    <property type="match status" value="1"/>
</dbReference>
<evidence type="ECO:0000256" key="5">
    <source>
        <dbReference type="ARBA" id="ARBA00022763"/>
    </source>
</evidence>
<gene>
    <name evidence="15" type="ORF">M513_03865</name>
    <name evidence="16" type="ORF">M514_03865</name>
</gene>
<evidence type="ECO:0000256" key="7">
    <source>
        <dbReference type="ARBA" id="ARBA00022806"/>
    </source>
</evidence>
<dbReference type="InterPro" id="IPR047087">
    <property type="entry name" value="KU70_core_dom"/>
</dbReference>
<keyword evidence="12" id="KW-0539">Nucleus</keyword>
<evidence type="ECO:0000256" key="2">
    <source>
        <dbReference type="ARBA" id="ARBA00005240"/>
    </source>
</evidence>
<evidence type="ECO:0000256" key="6">
    <source>
        <dbReference type="ARBA" id="ARBA00022801"/>
    </source>
</evidence>
<organism evidence="16">
    <name type="scientific">Trichuris suis</name>
    <name type="common">pig whipworm</name>
    <dbReference type="NCBI Taxonomy" id="68888"/>
    <lineage>
        <taxon>Eukaryota</taxon>
        <taxon>Metazoa</taxon>
        <taxon>Ecdysozoa</taxon>
        <taxon>Nematoda</taxon>
        <taxon>Enoplea</taxon>
        <taxon>Dorylaimia</taxon>
        <taxon>Trichinellida</taxon>
        <taxon>Trichuridae</taxon>
        <taxon>Trichuris</taxon>
    </lineage>
</organism>
<dbReference type="Pfam" id="PF02735">
    <property type="entry name" value="Ku"/>
    <property type="match status" value="1"/>
</dbReference>
<evidence type="ECO:0000313" key="15">
    <source>
        <dbReference type="EMBL" id="KFD55224.1"/>
    </source>
</evidence>
<dbReference type="InterPro" id="IPR006165">
    <property type="entry name" value="Ku70"/>
</dbReference>
<dbReference type="Gene3D" id="4.10.970.10">
    <property type="entry name" value="Ku70, bridge and pillars"/>
    <property type="match status" value="1"/>
</dbReference>
<dbReference type="CDD" id="cd00788">
    <property type="entry name" value="KU70"/>
    <property type="match status" value="1"/>
</dbReference>
<dbReference type="GO" id="GO:0042162">
    <property type="term" value="F:telomeric DNA binding"/>
    <property type="evidence" value="ECO:0007669"/>
    <property type="project" value="InterPro"/>
</dbReference>
<keyword evidence="9" id="KW-0238">DNA-binding</keyword>
<keyword evidence="11" id="KW-0234">DNA repair</keyword>
<evidence type="ECO:0000256" key="13">
    <source>
        <dbReference type="ARBA" id="ARBA00065167"/>
    </source>
</evidence>
<comment type="subunit">
    <text evidence="13">Heterodimer of a 70 kDa and a 80 kDa subunit.</text>
</comment>
<dbReference type="GO" id="GO:0005524">
    <property type="term" value="F:ATP binding"/>
    <property type="evidence" value="ECO:0007669"/>
    <property type="project" value="UniProtKB-KW"/>
</dbReference>
<dbReference type="GO" id="GO:0003690">
    <property type="term" value="F:double-stranded DNA binding"/>
    <property type="evidence" value="ECO:0007669"/>
    <property type="project" value="TreeGrafter"/>
</dbReference>
<comment type="similarity">
    <text evidence="2">Belongs to the ku70 family.</text>
</comment>
<name>A0A085N7M6_9BILA</name>
<dbReference type="GO" id="GO:0006310">
    <property type="term" value="P:DNA recombination"/>
    <property type="evidence" value="ECO:0007669"/>
    <property type="project" value="UniProtKB-KW"/>
</dbReference>
<dbReference type="Proteomes" id="UP000030764">
    <property type="component" value="Unassembled WGS sequence"/>
</dbReference>
<dbReference type="InterPro" id="IPR006164">
    <property type="entry name" value="DNA_bd_Ku70/Ku80"/>
</dbReference>
<dbReference type="InterPro" id="IPR016194">
    <property type="entry name" value="SPOC-like_C_dom_sf"/>
</dbReference>
<dbReference type="InterPro" id="IPR036465">
    <property type="entry name" value="vWFA_dom_sf"/>
</dbReference>
<evidence type="ECO:0000313" key="17">
    <source>
        <dbReference type="Proteomes" id="UP000030764"/>
    </source>
</evidence>
<dbReference type="Pfam" id="PF03731">
    <property type="entry name" value="Ku_N"/>
    <property type="match status" value="1"/>
</dbReference>
<dbReference type="Gene3D" id="1.10.1600.10">
    <property type="match status" value="1"/>
</dbReference>
<accession>A0A085N7M6</accession>
<keyword evidence="7" id="KW-0347">Helicase</keyword>
<keyword evidence="4" id="KW-0547">Nucleotide-binding</keyword>
<dbReference type="PIRSF" id="PIRSF003033">
    <property type="entry name" value="Ku70"/>
    <property type="match status" value="1"/>
</dbReference>
<dbReference type="PANTHER" id="PTHR12604">
    <property type="entry name" value="KU AUTOANTIGEN DNA HELICASE"/>
    <property type="match status" value="1"/>
</dbReference>
<evidence type="ECO:0000256" key="4">
    <source>
        <dbReference type="ARBA" id="ARBA00022741"/>
    </source>
</evidence>
<protein>
    <recommendedName>
        <fullName evidence="3">ATP-dependent DNA helicase 2 subunit 1</fullName>
    </recommendedName>
</protein>
<dbReference type="Pfam" id="PF03730">
    <property type="entry name" value="Ku_C"/>
    <property type="match status" value="1"/>
</dbReference>
<evidence type="ECO:0000256" key="3">
    <source>
        <dbReference type="ARBA" id="ARBA00014630"/>
    </source>
</evidence>
<dbReference type="PANTHER" id="PTHR12604:SF2">
    <property type="entry name" value="X-RAY REPAIR CROSS-COMPLEMENTING PROTEIN 6"/>
    <property type="match status" value="1"/>
</dbReference>
<dbReference type="GO" id="GO:0003678">
    <property type="term" value="F:DNA helicase activity"/>
    <property type="evidence" value="ECO:0007669"/>
    <property type="project" value="InterPro"/>
</dbReference>
<dbReference type="InterPro" id="IPR036361">
    <property type="entry name" value="SAP_dom_sf"/>
</dbReference>
<evidence type="ECO:0000256" key="10">
    <source>
        <dbReference type="ARBA" id="ARBA00023172"/>
    </source>
</evidence>
<dbReference type="Gene3D" id="1.10.720.30">
    <property type="entry name" value="SAP domain"/>
    <property type="match status" value="1"/>
</dbReference>
<keyword evidence="6" id="KW-0378">Hydrolase</keyword>
<evidence type="ECO:0000256" key="11">
    <source>
        <dbReference type="ARBA" id="ARBA00023204"/>
    </source>
</evidence>
<dbReference type="GO" id="GO:0003684">
    <property type="term" value="F:damaged DNA binding"/>
    <property type="evidence" value="ECO:0007669"/>
    <property type="project" value="InterPro"/>
</dbReference>
<keyword evidence="8" id="KW-0067">ATP-binding</keyword>
<dbReference type="InterPro" id="IPR005161">
    <property type="entry name" value="Ku_N"/>
</dbReference>
<sequence length="574" mass="65425">MDGDVWNFTLEPEMEEGDLQQAAWAGRDCILFLIDCSSSMVELKENGKRCFCNAQLCLEVVCKIYRQKCSSCSSDYVGIVLFNTEKMGNEHGFLSIYVLHQLGLPDAGKVKELERLTQKYSNIENAYGSGKASIEEVFWLCSMIFGGCRFRRRHSSMFLFTNCDEPQESDINVKKRGVQRIRDLKEKSVHIDLQPIGDNHFNYDKFYRAIFDDDEVPDDAPEATENSDELFNRVVVNYDRKWLSVATMPSAVKLDGRTNNMVNVATNFFDPMTGEKLYRFEVCKYQTYAGRRIAMTFQEVDQIAHFCRPGMVLLGFLPSSRLKVYHFVRHALFMQPDETVTKGSTVFFMALLTKCLERKMMAVCRLTARQNTSPRLVALLPQAETYDAMGVQVDSAGFHVIFLPYADDLRDLSSIGNIQRETADDDKLVQTMKRFVNSFRPPRSIGQIHNPALQKHRSVIEAFVLDREQVEPIDDETLPNKEHIDKTYGSVLSSFNQLMKVEDVSDKRKAKRKAESINDDEGSIDLRTEAKNGLLGRRTIAALRNACALNSVPLYAGQMRKAEIIEAIGNFYNV</sequence>
<dbReference type="Proteomes" id="UP000030758">
    <property type="component" value="Unassembled WGS sequence"/>
</dbReference>
<keyword evidence="5" id="KW-0227">DNA damage</keyword>
<reference evidence="16 17" key="1">
    <citation type="journal article" date="2014" name="Nat. Genet.">
        <title>Genome and transcriptome of the porcine whipworm Trichuris suis.</title>
        <authorList>
            <person name="Jex A.R."/>
            <person name="Nejsum P."/>
            <person name="Schwarz E.M."/>
            <person name="Hu L."/>
            <person name="Young N.D."/>
            <person name="Hall R.S."/>
            <person name="Korhonen P.K."/>
            <person name="Liao S."/>
            <person name="Thamsborg S."/>
            <person name="Xia J."/>
            <person name="Xu P."/>
            <person name="Wang S."/>
            <person name="Scheerlinck J.P."/>
            <person name="Hofmann A."/>
            <person name="Sternberg P.W."/>
            <person name="Wang J."/>
            <person name="Gasser R.B."/>
        </authorList>
    </citation>
    <scope>NUCLEOTIDE SEQUENCE [LARGE SCALE GENOMIC DNA]</scope>
    <source>
        <strain evidence="16">DCEP-RM93F</strain>
        <strain evidence="15">DCEP-RM93M</strain>
    </source>
</reference>
<evidence type="ECO:0000313" key="16">
    <source>
        <dbReference type="EMBL" id="KFD65472.1"/>
    </source>
</evidence>
<dbReference type="GO" id="GO:0016787">
    <property type="term" value="F:hydrolase activity"/>
    <property type="evidence" value="ECO:0007669"/>
    <property type="project" value="UniProtKB-KW"/>
</dbReference>
<feature type="domain" description="Ku" evidence="14">
    <location>
        <begin position="274"/>
        <end position="420"/>
    </location>
</feature>
<dbReference type="Gene3D" id="3.40.50.410">
    <property type="entry name" value="von Willebrand factor, type A domain"/>
    <property type="match status" value="1"/>
</dbReference>
<dbReference type="EMBL" id="KL367538">
    <property type="protein sequence ID" value="KFD65472.1"/>
    <property type="molecule type" value="Genomic_DNA"/>
</dbReference>
<keyword evidence="10" id="KW-0233">DNA recombination</keyword>
<dbReference type="InterPro" id="IPR027388">
    <property type="entry name" value="Ku70_bridge/pillars_dom_sf"/>
</dbReference>